<evidence type="ECO:0008006" key="3">
    <source>
        <dbReference type="Google" id="ProtNLM"/>
    </source>
</evidence>
<organism evidence="1 2">
    <name type="scientific">Micropruina glycogenica</name>
    <dbReference type="NCBI Taxonomy" id="75385"/>
    <lineage>
        <taxon>Bacteria</taxon>
        <taxon>Bacillati</taxon>
        <taxon>Actinomycetota</taxon>
        <taxon>Actinomycetes</taxon>
        <taxon>Propionibacteriales</taxon>
        <taxon>Nocardioidaceae</taxon>
        <taxon>Micropruina</taxon>
    </lineage>
</organism>
<dbReference type="EMBL" id="LT985188">
    <property type="protein sequence ID" value="SPD86548.1"/>
    <property type="molecule type" value="Genomic_DNA"/>
</dbReference>
<dbReference type="AlphaFoldDB" id="A0A2N9JGA3"/>
<dbReference type="Gene3D" id="3.30.1380.10">
    <property type="match status" value="1"/>
</dbReference>
<dbReference type="CDD" id="cd14814">
    <property type="entry name" value="Peptidase_M15"/>
    <property type="match status" value="1"/>
</dbReference>
<accession>A0A2N9JGA3</accession>
<dbReference type="KEGG" id="mgg:MPLG2_1512"/>
<dbReference type="OrthoDB" id="9792074at2"/>
<name>A0A2N9JGA3_9ACTN</name>
<evidence type="ECO:0000313" key="2">
    <source>
        <dbReference type="Proteomes" id="UP000238164"/>
    </source>
</evidence>
<keyword evidence="2" id="KW-1185">Reference proteome</keyword>
<dbReference type="Proteomes" id="UP000238164">
    <property type="component" value="Chromosome 1"/>
</dbReference>
<reference evidence="1 2" key="1">
    <citation type="submission" date="2018-02" db="EMBL/GenBank/DDBJ databases">
        <authorList>
            <person name="Cohen D.B."/>
            <person name="Kent A.D."/>
        </authorList>
    </citation>
    <scope>NUCLEOTIDE SEQUENCE [LARGE SCALE GENOMIC DNA]</scope>
    <source>
        <strain evidence="1">1</strain>
    </source>
</reference>
<dbReference type="InterPro" id="IPR036365">
    <property type="entry name" value="PGBD-like_sf"/>
</dbReference>
<dbReference type="SUPFAM" id="SSF55166">
    <property type="entry name" value="Hedgehog/DD-peptidase"/>
    <property type="match status" value="1"/>
</dbReference>
<evidence type="ECO:0000313" key="1">
    <source>
        <dbReference type="EMBL" id="SPD86548.1"/>
    </source>
</evidence>
<sequence length="461" mass="48890">MPKANETEYLVTLPGGGRLRGDAAASYLRMRADGMPAGGVDVFYRSLAKQAELYRLYLAGKGNLAAKPSRHAPHVRGMAMDLSTGGKGPYKPSEAHKWLTKGGNGKLQPQPGEKLRAHAYGWRRTVPSERWHFGYSRAGDTERAADLRARLLMLGFEMVEDFQREQGLKIDGEDGPATWQALLAMTGMGGAAAMPPAALKFRFGHSGLGDLAGGAPGPGAWLSTQLDCSVYALTGVSESVRNAIRDALGGQDRWKVYPIGTTTVLWNADKWLHSGRADVTFAHAEPAGAVRAQLTSRSNGRSLDVIAVQARAADGFATPGHAAAGQQGDLTMALDTLRRAKVPTILAGDVGAAAPSMLTERGFTRASAEVAGQAGRQVWLSQGIAMRTATPFEDPAVLAAWRLHLTLSRPKGTADQRAIRGVSDGDRALGGVGCGRCRLIDSLRGACWGGFGQADAMPPPW</sequence>
<dbReference type="InterPro" id="IPR009045">
    <property type="entry name" value="Zn_M74/Hedgehog-like"/>
</dbReference>
<dbReference type="RefSeq" id="WP_105185498.1">
    <property type="nucleotide sequence ID" value="NZ_LT985188.1"/>
</dbReference>
<dbReference type="SUPFAM" id="SSF47090">
    <property type="entry name" value="PGBD-like"/>
    <property type="match status" value="1"/>
</dbReference>
<protein>
    <recommendedName>
        <fullName evidence="3">Peptidase M15B domain-containing protein</fullName>
    </recommendedName>
</protein>
<gene>
    <name evidence="1" type="ORF">MPLG2_1512</name>
</gene>
<proteinExistence type="predicted"/>